<gene>
    <name evidence="1" type="ORF">DERP_006774</name>
</gene>
<evidence type="ECO:0000313" key="2">
    <source>
        <dbReference type="Proteomes" id="UP000887458"/>
    </source>
</evidence>
<protein>
    <submittedName>
        <fullName evidence="1">Uncharacterized protein</fullName>
    </submittedName>
</protein>
<dbReference type="Proteomes" id="UP000887458">
    <property type="component" value="Unassembled WGS sequence"/>
</dbReference>
<dbReference type="EMBL" id="NJHN03000123">
    <property type="protein sequence ID" value="KAH9413088.1"/>
    <property type="molecule type" value="Genomic_DNA"/>
</dbReference>
<keyword evidence="2" id="KW-1185">Reference proteome</keyword>
<organism evidence="1 2">
    <name type="scientific">Dermatophagoides pteronyssinus</name>
    <name type="common">European house dust mite</name>
    <dbReference type="NCBI Taxonomy" id="6956"/>
    <lineage>
        <taxon>Eukaryota</taxon>
        <taxon>Metazoa</taxon>
        <taxon>Ecdysozoa</taxon>
        <taxon>Arthropoda</taxon>
        <taxon>Chelicerata</taxon>
        <taxon>Arachnida</taxon>
        <taxon>Acari</taxon>
        <taxon>Acariformes</taxon>
        <taxon>Sarcoptiformes</taxon>
        <taxon>Astigmata</taxon>
        <taxon>Psoroptidia</taxon>
        <taxon>Analgoidea</taxon>
        <taxon>Pyroglyphidae</taxon>
        <taxon>Dermatophagoidinae</taxon>
        <taxon>Dermatophagoides</taxon>
    </lineage>
</organism>
<name>A0ABQ8IRZ3_DERPT</name>
<reference evidence="1 2" key="1">
    <citation type="journal article" date="2018" name="J. Allergy Clin. Immunol.">
        <title>High-quality assembly of Dermatophagoides pteronyssinus genome and transcriptome reveals a wide range of novel allergens.</title>
        <authorList>
            <person name="Liu X.Y."/>
            <person name="Yang K.Y."/>
            <person name="Wang M.Q."/>
            <person name="Kwok J.S."/>
            <person name="Zeng X."/>
            <person name="Yang Z."/>
            <person name="Xiao X.J."/>
            <person name="Lau C.P."/>
            <person name="Li Y."/>
            <person name="Huang Z.M."/>
            <person name="Ba J.G."/>
            <person name="Yim A.K."/>
            <person name="Ouyang C.Y."/>
            <person name="Ngai S.M."/>
            <person name="Chan T.F."/>
            <person name="Leung E.L."/>
            <person name="Liu L."/>
            <person name="Liu Z.G."/>
            <person name="Tsui S.K."/>
        </authorList>
    </citation>
    <scope>NUCLEOTIDE SEQUENCE [LARGE SCALE GENOMIC DNA]</scope>
    <source>
        <strain evidence="1">Derp</strain>
    </source>
</reference>
<comment type="caution">
    <text evidence="1">The sequence shown here is derived from an EMBL/GenBank/DDBJ whole genome shotgun (WGS) entry which is preliminary data.</text>
</comment>
<evidence type="ECO:0000313" key="1">
    <source>
        <dbReference type="EMBL" id="KAH9413088.1"/>
    </source>
</evidence>
<reference evidence="1 2" key="2">
    <citation type="journal article" date="2022" name="Mol. Biol. Evol.">
        <title>Comparative Genomics Reveals Insights into the Divergent Evolution of Astigmatic Mites and Household Pest Adaptations.</title>
        <authorList>
            <person name="Xiong Q."/>
            <person name="Wan A.T."/>
            <person name="Liu X."/>
            <person name="Fung C.S."/>
            <person name="Xiao X."/>
            <person name="Malainual N."/>
            <person name="Hou J."/>
            <person name="Wang L."/>
            <person name="Wang M."/>
            <person name="Yang K.Y."/>
            <person name="Cui Y."/>
            <person name="Leung E.L."/>
            <person name="Nong W."/>
            <person name="Shin S.K."/>
            <person name="Au S.W."/>
            <person name="Jeong K.Y."/>
            <person name="Chew F.T."/>
            <person name="Hui J.H."/>
            <person name="Leung T.F."/>
            <person name="Tungtrongchitr A."/>
            <person name="Zhong N."/>
            <person name="Liu Z."/>
            <person name="Tsui S.K."/>
        </authorList>
    </citation>
    <scope>NUCLEOTIDE SEQUENCE [LARGE SCALE GENOMIC DNA]</scope>
    <source>
        <strain evidence="1">Derp</strain>
    </source>
</reference>
<proteinExistence type="predicted"/>
<accession>A0ABQ8IRZ3</accession>
<sequence>MNSMCSSNTFETLKLAAKILFFFKTKLFYFRGQIKTTIIYLLRMNERNSDVTIITVWYGITY</sequence>